<feature type="compositionally biased region" description="Basic residues" evidence="1">
    <location>
        <begin position="263"/>
        <end position="278"/>
    </location>
</feature>
<feature type="region of interest" description="Disordered" evidence="1">
    <location>
        <begin position="324"/>
        <end position="522"/>
    </location>
</feature>
<protein>
    <submittedName>
        <fullName evidence="3">Uncharacterized protein LOC106119386</fullName>
    </submittedName>
</protein>
<organism evidence="3">
    <name type="scientific">Papilio xuthus</name>
    <name type="common">Asian swallowtail butterfly</name>
    <dbReference type="NCBI Taxonomy" id="66420"/>
    <lineage>
        <taxon>Eukaryota</taxon>
        <taxon>Metazoa</taxon>
        <taxon>Ecdysozoa</taxon>
        <taxon>Arthropoda</taxon>
        <taxon>Hexapoda</taxon>
        <taxon>Insecta</taxon>
        <taxon>Pterygota</taxon>
        <taxon>Neoptera</taxon>
        <taxon>Endopterygota</taxon>
        <taxon>Lepidoptera</taxon>
        <taxon>Glossata</taxon>
        <taxon>Ditrysia</taxon>
        <taxon>Papilionoidea</taxon>
        <taxon>Papilionidae</taxon>
        <taxon>Papilioninae</taxon>
        <taxon>Papilio</taxon>
    </lineage>
</organism>
<feature type="region of interest" description="Disordered" evidence="1">
    <location>
        <begin position="536"/>
        <end position="564"/>
    </location>
</feature>
<feature type="compositionally biased region" description="Acidic residues" evidence="1">
    <location>
        <begin position="326"/>
        <end position="336"/>
    </location>
</feature>
<feature type="region of interest" description="Disordered" evidence="1">
    <location>
        <begin position="1921"/>
        <end position="1979"/>
    </location>
</feature>
<feature type="compositionally biased region" description="Basic and acidic residues" evidence="1">
    <location>
        <begin position="279"/>
        <end position="292"/>
    </location>
</feature>
<dbReference type="GeneID" id="106119386"/>
<sequence>MCEQSETEYLDGEVVWVKLGSCFWPGEVVGPDKLPPDLLPSFKKPPIAVVKFFQEETFEYVKNTNSIYKYNCSRKNEFINKGLYMYRTKHGLMEKFPEDVIRAETAVGGDIKILTRDEFQEEKKESYAGLFGDPAKRTPQSAKRAKGRYPQSPALRTPIRKIKDKTNYKVHILLQGSKTPATPATDLASPSTSRAGSEPTEEKVENVTEQPVSSYSTPTMSSSGIYSCHACPFTTTRLNVLIMHNKTHSVTFTPYTPSPVRKPVSKTKTKTPKSRKPKEKNDKVIKSDKADKINQAQKRLSQEKAVEVEVKKVKTDEEIKSSLLADWDDVGEDSNDESTIAMTTSPEVPVGAESPDVPTPAELPSAQIPAEISPNTQKNSEDLQSSEKPESSSDSKYEFCEDEDWSMEADAGRKIPRVKNPSKRKESVKSLSTEDDDVRREVAELLNKTTVPELPSVPATLPVEENFPERPVAKSPDKKNDSNTTEPSPESSQASEKNNTDQAPKTIFKTKTFFRSRHSRSQDAIGKYVAEQLNAAERMDLSENETNGIESSSSPESRESPVEHVKVARLAPKIQLKKMKAEAAQQQEKEKNILDTKQEEDVSSNSLKVPDHVINITNDFNIEKDETDSLTSQDLIYNTPEITQESTNNLNEELEPSEISESLPITSDVTDKDNFMPTISQNSLEESDFDKAIDKESKDDEYEKNKTHLNLQLDYEHSLETRMTETAVDALLSVSRETDNVTRVISDDPPEDLFEDEKDTTNVNIVNGYNEIKEIIDDKVKDQAINNDIECSKLQTNSLDELPITDNLDTDIDTDKISVTKDETKITEDDEVKDKIEDIVDDVVGDSVPTESDLQIAEALINLPSTAIQNKTFSETPPVTPPLTLEIDKPIESCEDVLNKEFVDTVSHSPSTKDLVIEEPETDYSNEKKENISRYETEQEKSENLNAAQSLVQMSECIDHNINFVEIESENKKEASPNKTSKSKTTEATDSVLEPKVSLLPKKSTVEQSNGKSVSYDKSSSKLLKILEKPTTPKLAPNKTIISKRVIIPGKEKILNFDVGKQSFKGKPQAIKQNIVIRRSGPNKTILNNINEVSNLNKIILSRSNKPVQDSSSVQTYTIQTPVEHSSDPNTILIQPKNRKIGKTLTKIQKIKPQTQTSFVAHIKEKKSIKESGNDEPIFDINSMPIVLSDDILTPESIEKMPIVMSDANIITNSTNTTKIKTKTKVESEKLALSPVTTKSLSPIPSKAEIKTMVMSPSSDAAKVTTPNILSKSAKLRGAKPMLVIEKATGKKKIILPQPETAVKEAKQSHVPTLVPSVSQSGGKTEKYIILPTTSAPRATRTQKIVIDPQTGKAHMFLAKGNDALAVTDNKAVSAKLIQQSSENTAPGNTVMIITNSQGAQSKIVLTPEHEKILFPHKANVSQLKTVTQRITTNSTIVHKTTVSTSTASKGQARIVPRHKSAIITSKGQLIVGGLVPSGTTNIAPMPEIRPALKRIVPAETKKIVHTTHVQKDSSEPMLFYQRKPGTYMQLTAAQFEHLQRTGQLISKSPIAQESKVIIQKPSAKSPKEPVVITTSKQRGRKSTIDPQTPQKKAKQEIAIAPAPPPVPALVSALAPVSQLTAAPSLSSNPVATNIQTVHASSPATASASTYPDLDNIEEILPSTAIARQAESAPAQPEPAGATAPGALSDGQLLAVPGEHFGGLAGTFYLCMEDNGNYTIVDNRPLILENNELVPMAEPAPAIAPLPERRDILEAALANSDVFQPEAARDDPPDFRDLNANVPVLCRVSETSTTLNQPIMTPVEVPTKADSEPAVPAVPANLDDGLAVIGVTPHTVPTSLELPITVTDPRIAPKTSDPLSGSAYSAALLPSPNAEIALVTSSEEVDVHAPGVMTLPLLTDDVSVGKSLPILTDEVSERGVSSVESALGSPSSAEVRDSEAEESQWSRLLTPSSDTSETSAEIPLQPPIKLSVNDLSHSE</sequence>
<feature type="domain" description="PWWP" evidence="2">
    <location>
        <begin position="12"/>
        <end position="84"/>
    </location>
</feature>
<feature type="compositionally biased region" description="Polar residues" evidence="1">
    <location>
        <begin position="1943"/>
        <end position="1959"/>
    </location>
</feature>
<dbReference type="SUPFAM" id="SSF63748">
    <property type="entry name" value="Tudor/PWWP/MBT"/>
    <property type="match status" value="1"/>
</dbReference>
<reference evidence="3" key="1">
    <citation type="submission" date="2025-08" db="UniProtKB">
        <authorList>
            <consortium name="RefSeq"/>
        </authorList>
    </citation>
    <scope>IDENTIFICATION</scope>
</reference>
<dbReference type="Proteomes" id="UP000694872">
    <property type="component" value="Unplaced"/>
</dbReference>
<evidence type="ECO:0000256" key="1">
    <source>
        <dbReference type="SAM" id="MobiDB-lite"/>
    </source>
</evidence>
<dbReference type="RefSeq" id="XP_013169786.1">
    <property type="nucleotide sequence ID" value="XM_013314332.1"/>
</dbReference>
<evidence type="ECO:0000259" key="2">
    <source>
        <dbReference type="Pfam" id="PF00855"/>
    </source>
</evidence>
<feature type="compositionally biased region" description="Basic and acidic residues" evidence="1">
    <location>
        <begin position="587"/>
        <end position="600"/>
    </location>
</feature>
<dbReference type="Pfam" id="PF00855">
    <property type="entry name" value="PWWP"/>
    <property type="match status" value="1"/>
</dbReference>
<feature type="region of interest" description="Disordered" evidence="1">
    <location>
        <begin position="253"/>
        <end position="312"/>
    </location>
</feature>
<dbReference type="CDD" id="cd05162">
    <property type="entry name" value="PWWP"/>
    <property type="match status" value="1"/>
</dbReference>
<feature type="compositionally biased region" description="Basic and acidic residues" evidence="1">
    <location>
        <begin position="467"/>
        <end position="481"/>
    </location>
</feature>
<evidence type="ECO:0000313" key="3">
    <source>
        <dbReference type="RefSeq" id="XP_013169786.1"/>
    </source>
</evidence>
<feature type="region of interest" description="Disordered" evidence="1">
    <location>
        <begin position="578"/>
        <end position="606"/>
    </location>
</feature>
<dbReference type="InterPro" id="IPR000313">
    <property type="entry name" value="PWWP_dom"/>
</dbReference>
<feature type="compositionally biased region" description="Polar residues" evidence="1">
    <location>
        <begin position="482"/>
        <end position="503"/>
    </location>
</feature>
<dbReference type="Gene3D" id="2.30.30.140">
    <property type="match status" value="1"/>
</dbReference>
<feature type="compositionally biased region" description="Polar residues" evidence="1">
    <location>
        <begin position="176"/>
        <end position="195"/>
    </location>
</feature>
<proteinExistence type="predicted"/>
<accession>A0AAJ7EAU8</accession>
<feature type="region of interest" description="Disordered" evidence="1">
    <location>
        <begin position="130"/>
        <end position="151"/>
    </location>
</feature>
<dbReference type="KEGG" id="pxu:106119386"/>
<feature type="region of interest" description="Disordered" evidence="1">
    <location>
        <begin position="1560"/>
        <end position="1596"/>
    </location>
</feature>
<feature type="compositionally biased region" description="Basic and acidic residues" evidence="1">
    <location>
        <begin position="379"/>
        <end position="399"/>
    </location>
</feature>
<feature type="compositionally biased region" description="Polar residues" evidence="1">
    <location>
        <begin position="337"/>
        <end position="346"/>
    </location>
</feature>
<feature type="region of interest" description="Disordered" evidence="1">
    <location>
        <begin position="968"/>
        <end position="996"/>
    </location>
</feature>
<feature type="compositionally biased region" description="Basic and acidic residues" evidence="1">
    <location>
        <begin position="300"/>
        <end position="312"/>
    </location>
</feature>
<feature type="region of interest" description="Disordered" evidence="1">
    <location>
        <begin position="175"/>
        <end position="218"/>
    </location>
</feature>
<gene>
    <name evidence="3" type="primary">LOC106119386</name>
</gene>
<name>A0AAJ7EAU8_PAPXU</name>